<keyword evidence="3" id="KW-1185">Reference proteome</keyword>
<reference evidence="2 3" key="1">
    <citation type="journal article" date="2015" name="Stand. Genomic Sci.">
        <title>Genomic information of the arsenic-resistant bacterium Lysobacter arseniciresistens type strain ZS79(T) and comparison of Lysobacter draft genomes.</title>
        <authorList>
            <person name="Liu L."/>
            <person name="Zhang S."/>
            <person name="Luo M."/>
            <person name="Wang G."/>
        </authorList>
    </citation>
    <scope>NUCLEOTIDE SEQUENCE [LARGE SCALE GENOMIC DNA]</scope>
    <source>
        <strain evidence="2 3">ZS79</strain>
    </source>
</reference>
<dbReference type="STRING" id="913325.N799_01705"/>
<dbReference type="InterPro" id="IPR002716">
    <property type="entry name" value="PIN_dom"/>
</dbReference>
<dbReference type="InterPro" id="IPR002850">
    <property type="entry name" value="PIN_toxin-like"/>
</dbReference>
<sequence>MTLVAGAPRIVLDTNVWLDLLVFADPRTAPLREALDSGAVTAVVDAGCREEWQRVLGYPLLRLEPSRRDELVAAFDALAWALPAVSGADGTARSARAGTAAGSVPRCRDPDDQKFLELAQASGARWLLSRDRHLLSLARRCKREGLFEITTPEEWVSPRPTTRTGTTA</sequence>
<feature type="domain" description="PIN" evidence="1">
    <location>
        <begin position="9"/>
        <end position="133"/>
    </location>
</feature>
<gene>
    <name evidence="2" type="ORF">N799_01705</name>
</gene>
<dbReference type="eggNOG" id="COG1569">
    <property type="taxonomic scope" value="Bacteria"/>
</dbReference>
<evidence type="ECO:0000313" key="3">
    <source>
        <dbReference type="Proteomes" id="UP000029989"/>
    </source>
</evidence>
<dbReference type="SUPFAM" id="SSF88723">
    <property type="entry name" value="PIN domain-like"/>
    <property type="match status" value="1"/>
</dbReference>
<dbReference type="Proteomes" id="UP000029989">
    <property type="component" value="Unassembled WGS sequence"/>
</dbReference>
<comment type="caution">
    <text evidence="2">The sequence shown here is derived from an EMBL/GenBank/DDBJ whole genome shotgun (WGS) entry which is preliminary data.</text>
</comment>
<dbReference type="EMBL" id="AVPT01000007">
    <property type="protein sequence ID" value="KGM56897.1"/>
    <property type="molecule type" value="Genomic_DNA"/>
</dbReference>
<dbReference type="PANTHER" id="PTHR34610">
    <property type="entry name" value="SSL7007 PROTEIN"/>
    <property type="match status" value="1"/>
</dbReference>
<protein>
    <recommendedName>
        <fullName evidence="1">PIN domain-containing protein</fullName>
    </recommendedName>
</protein>
<proteinExistence type="predicted"/>
<dbReference type="AlphaFoldDB" id="A0A0A0F6A9"/>
<dbReference type="PANTHER" id="PTHR34610:SF3">
    <property type="entry name" value="SSL7007 PROTEIN"/>
    <property type="match status" value="1"/>
</dbReference>
<dbReference type="InterPro" id="IPR029060">
    <property type="entry name" value="PIN-like_dom_sf"/>
</dbReference>
<accession>A0A0A0F6A9</accession>
<dbReference type="Pfam" id="PF13470">
    <property type="entry name" value="PIN_3"/>
    <property type="match status" value="1"/>
</dbReference>
<evidence type="ECO:0000313" key="2">
    <source>
        <dbReference type="EMBL" id="KGM56897.1"/>
    </source>
</evidence>
<organism evidence="2 3">
    <name type="scientific">Lysobacter arseniciresistens ZS79</name>
    <dbReference type="NCBI Taxonomy" id="913325"/>
    <lineage>
        <taxon>Bacteria</taxon>
        <taxon>Pseudomonadati</taxon>
        <taxon>Pseudomonadota</taxon>
        <taxon>Gammaproteobacteria</taxon>
        <taxon>Lysobacterales</taxon>
        <taxon>Lysobacteraceae</taxon>
        <taxon>Novilysobacter</taxon>
    </lineage>
</organism>
<evidence type="ECO:0000259" key="1">
    <source>
        <dbReference type="Pfam" id="PF13470"/>
    </source>
</evidence>
<name>A0A0A0F6A9_9GAMM</name>